<evidence type="ECO:0000313" key="3">
    <source>
        <dbReference type="Proteomes" id="UP000653674"/>
    </source>
</evidence>
<dbReference type="AlphaFoldDB" id="A0A8J3PP57"/>
<accession>A0A8J3PP57</accession>
<reference evidence="2" key="1">
    <citation type="submission" date="2021-01" db="EMBL/GenBank/DDBJ databases">
        <title>Whole genome shotgun sequence of Planosporangium flavigriseum NBRC 105377.</title>
        <authorList>
            <person name="Komaki H."/>
            <person name="Tamura T."/>
        </authorList>
    </citation>
    <scope>NUCLEOTIDE SEQUENCE</scope>
    <source>
        <strain evidence="2">NBRC 105377</strain>
    </source>
</reference>
<dbReference type="Proteomes" id="UP000653674">
    <property type="component" value="Unassembled WGS sequence"/>
</dbReference>
<gene>
    <name evidence="2" type="ORF">Pfl04_31000</name>
</gene>
<name>A0A8J3PP57_9ACTN</name>
<evidence type="ECO:0000259" key="1">
    <source>
        <dbReference type="Pfam" id="PF04149"/>
    </source>
</evidence>
<sequence>MSDGRFDNWRTSSFSGGGSNCVEVAFTPDLVGVRDSKNRDGGVLAFGAEQWHQFIAAVREGEFDLD</sequence>
<comment type="caution">
    <text evidence="2">The sequence shown here is derived from an EMBL/GenBank/DDBJ whole genome shotgun (WGS) entry which is preliminary data.</text>
</comment>
<evidence type="ECO:0000313" key="2">
    <source>
        <dbReference type="EMBL" id="GIG74696.1"/>
    </source>
</evidence>
<keyword evidence="3" id="KW-1185">Reference proteome</keyword>
<dbReference type="EMBL" id="BONU01000021">
    <property type="protein sequence ID" value="GIG74696.1"/>
    <property type="molecule type" value="Genomic_DNA"/>
</dbReference>
<feature type="domain" description="DUF397" evidence="1">
    <location>
        <begin position="8"/>
        <end position="59"/>
    </location>
</feature>
<protein>
    <submittedName>
        <fullName evidence="2">DUF397 domain-containing protein</fullName>
    </submittedName>
</protein>
<dbReference type="InterPro" id="IPR007278">
    <property type="entry name" value="DUF397"/>
</dbReference>
<organism evidence="2 3">
    <name type="scientific">Planosporangium flavigriseum</name>
    <dbReference type="NCBI Taxonomy" id="373681"/>
    <lineage>
        <taxon>Bacteria</taxon>
        <taxon>Bacillati</taxon>
        <taxon>Actinomycetota</taxon>
        <taxon>Actinomycetes</taxon>
        <taxon>Micromonosporales</taxon>
        <taxon>Micromonosporaceae</taxon>
        <taxon>Planosporangium</taxon>
    </lineage>
</organism>
<dbReference type="RefSeq" id="WP_168078378.1">
    <property type="nucleotide sequence ID" value="NZ_BAAAQJ010000021.1"/>
</dbReference>
<dbReference type="Pfam" id="PF04149">
    <property type="entry name" value="DUF397"/>
    <property type="match status" value="1"/>
</dbReference>
<proteinExistence type="predicted"/>